<evidence type="ECO:0000259" key="2">
    <source>
        <dbReference type="SMART" id="SM00745"/>
    </source>
</evidence>
<dbReference type="PANTHER" id="PTHR21222:SF1">
    <property type="entry name" value="MIT DOMAIN-CONTAINING PROTEIN 1"/>
    <property type="match status" value="1"/>
</dbReference>
<dbReference type="InterPro" id="IPR052817">
    <property type="entry name" value="MIT_domain_contain_protein1"/>
</dbReference>
<organism evidence="3 4">
    <name type="scientific">Pocillopora damicornis</name>
    <name type="common">Cauliflower coral</name>
    <name type="synonym">Millepora damicornis</name>
    <dbReference type="NCBI Taxonomy" id="46731"/>
    <lineage>
        <taxon>Eukaryota</taxon>
        <taxon>Metazoa</taxon>
        <taxon>Cnidaria</taxon>
        <taxon>Anthozoa</taxon>
        <taxon>Hexacorallia</taxon>
        <taxon>Scleractinia</taxon>
        <taxon>Astrocoeniina</taxon>
        <taxon>Pocilloporidae</taxon>
        <taxon>Pocillopora</taxon>
    </lineage>
</organism>
<evidence type="ECO:0000313" key="4">
    <source>
        <dbReference type="Proteomes" id="UP000275408"/>
    </source>
</evidence>
<name>A0A3M6UDV8_POCDA</name>
<dbReference type="InterPro" id="IPR036181">
    <property type="entry name" value="MIT_dom_sf"/>
</dbReference>
<dbReference type="EMBL" id="RCHS01001712">
    <property type="protein sequence ID" value="RMX51867.1"/>
    <property type="molecule type" value="Genomic_DNA"/>
</dbReference>
<reference evidence="3 4" key="1">
    <citation type="journal article" date="2018" name="Sci. Rep.">
        <title>Comparative analysis of the Pocillopora damicornis genome highlights role of immune system in coral evolution.</title>
        <authorList>
            <person name="Cunning R."/>
            <person name="Bay R.A."/>
            <person name="Gillette P."/>
            <person name="Baker A.C."/>
            <person name="Traylor-Knowles N."/>
        </authorList>
    </citation>
    <scope>NUCLEOTIDE SEQUENCE [LARGE SCALE GENOMIC DNA]</scope>
    <source>
        <strain evidence="3">RSMAS</strain>
        <tissue evidence="3">Whole animal</tissue>
    </source>
</reference>
<dbReference type="OrthoDB" id="19553at2759"/>
<dbReference type="Pfam" id="PF04212">
    <property type="entry name" value="MIT"/>
    <property type="match status" value="1"/>
</dbReference>
<evidence type="ECO:0000256" key="1">
    <source>
        <dbReference type="SAM" id="Coils"/>
    </source>
</evidence>
<dbReference type="Pfam" id="PF16565">
    <property type="entry name" value="MIT_C"/>
    <property type="match status" value="1"/>
</dbReference>
<dbReference type="InterPro" id="IPR038113">
    <property type="entry name" value="MITD1_C_sf"/>
</dbReference>
<dbReference type="InterPro" id="IPR032341">
    <property type="entry name" value="MITD1_C"/>
</dbReference>
<feature type="non-terminal residue" evidence="3">
    <location>
        <position position="1"/>
    </location>
</feature>
<gene>
    <name evidence="3" type="ORF">pdam_00018485</name>
</gene>
<accession>A0A3M6UDV8</accession>
<proteinExistence type="predicted"/>
<dbReference type="CDD" id="cd02685">
    <property type="entry name" value="MIT_C"/>
    <property type="match status" value="1"/>
</dbReference>
<dbReference type="PANTHER" id="PTHR21222">
    <property type="entry name" value="MIT DOMAIN-CONTAINING PROTEIN 1"/>
    <property type="match status" value="1"/>
</dbReference>
<dbReference type="Gene3D" id="1.20.58.80">
    <property type="entry name" value="Phosphotransferase system, lactose/cellobiose-type IIA subunit"/>
    <property type="match status" value="1"/>
</dbReference>
<dbReference type="Gene3D" id="3.30.870.30">
    <property type="entry name" value="MITD, C-terminal phospholipase D-like domain"/>
    <property type="match status" value="1"/>
</dbReference>
<evidence type="ECO:0000313" key="3">
    <source>
        <dbReference type="EMBL" id="RMX51867.1"/>
    </source>
</evidence>
<comment type="caution">
    <text evidence="3">The sequence shown here is derived from an EMBL/GenBank/DDBJ whole genome shotgun (WGS) entry which is preliminary data.</text>
</comment>
<dbReference type="SUPFAM" id="SSF116846">
    <property type="entry name" value="MIT domain"/>
    <property type="match status" value="1"/>
</dbReference>
<dbReference type="Proteomes" id="UP000275408">
    <property type="component" value="Unassembled WGS sequence"/>
</dbReference>
<keyword evidence="4" id="KW-1185">Reference proteome</keyword>
<keyword evidence="1" id="KW-0175">Coiled coil</keyword>
<feature type="coiled-coil region" evidence="1">
    <location>
        <begin position="63"/>
        <end position="90"/>
    </location>
</feature>
<dbReference type="SMART" id="SM00745">
    <property type="entry name" value="MIT"/>
    <property type="match status" value="1"/>
</dbReference>
<dbReference type="STRING" id="46731.A0A3M6UDV8"/>
<feature type="domain" description="MIT" evidence="2">
    <location>
        <begin position="13"/>
        <end position="91"/>
    </location>
</feature>
<dbReference type="InterPro" id="IPR007330">
    <property type="entry name" value="MIT_dom"/>
</dbReference>
<protein>
    <recommendedName>
        <fullName evidence="2">MIT domain-containing protein</fullName>
    </recommendedName>
</protein>
<sequence length="250" mass="29123">RSGFSNRISLKIFEMSLDAAVSVLTRAVELDQAQSYSEALVCYQEGLALLMNVLKDTKDDSQKVHYRAKMESYIERAEKLKKLVREQQEAGTFHEKLNITEGSTGYSYRRVFEKYLEGNVQEVVVEDPYIRNIHQIYNFLRFCELLVRKGTVRNIKLLTTQDEDQESQNNQAKRLQGLKNSLKKYNINLEIGFSQTLHDREIRFSNGWVIKIGRGLDYFKPPPGKFCIGFCDFDLRECHETVVDIYLKKV</sequence>
<dbReference type="AlphaFoldDB" id="A0A3M6UDV8"/>